<dbReference type="Proteomes" id="UP000036955">
    <property type="component" value="Unassembled WGS sequence"/>
</dbReference>
<dbReference type="InterPro" id="IPR023159">
    <property type="entry name" value="SO1590-like_sf"/>
</dbReference>
<dbReference type="AlphaFoldDB" id="A0A0L1MIN1"/>
<evidence type="ECO:0008006" key="3">
    <source>
        <dbReference type="Google" id="ProtNLM"/>
    </source>
</evidence>
<reference evidence="1 2" key="1">
    <citation type="submission" date="2015-06" db="EMBL/GenBank/DDBJ databases">
        <authorList>
            <person name="Hoefler B.C."/>
            <person name="Straight P.D."/>
        </authorList>
    </citation>
    <scope>NUCLEOTIDE SEQUENCE [LARGE SCALE GENOMIC DNA]</scope>
    <source>
        <strain evidence="1 2">Riq4</strain>
    </source>
</reference>
<dbReference type="OrthoDB" id="69764at2"/>
<dbReference type="SUPFAM" id="SSF159238">
    <property type="entry name" value="SO1590-like"/>
    <property type="match status" value="1"/>
</dbReference>
<dbReference type="PATRIC" id="fig|317.197.peg.632"/>
<dbReference type="InterPro" id="IPR021607">
    <property type="entry name" value="DUF3224"/>
</dbReference>
<sequence>MEARATFSSKNFKPTDLTPTPEITTGLPVSISSMEKSYTGAIDGISSTAFTAAFDQASRRGSYIAMESFKGTVNGVEGSFNFIHSASTTGIDRADEFFCIVGGSGTDGLKGISGSGGITIDIDGTHHIWLNYHLE</sequence>
<protein>
    <recommendedName>
        <fullName evidence="3">DUF3224 domain-containing protein</fullName>
    </recommendedName>
</protein>
<organism evidence="1 2">
    <name type="scientific">Pseudomonas syringae</name>
    <dbReference type="NCBI Taxonomy" id="317"/>
    <lineage>
        <taxon>Bacteria</taxon>
        <taxon>Pseudomonadati</taxon>
        <taxon>Pseudomonadota</taxon>
        <taxon>Gammaproteobacteria</taxon>
        <taxon>Pseudomonadales</taxon>
        <taxon>Pseudomonadaceae</taxon>
        <taxon>Pseudomonas</taxon>
    </lineage>
</organism>
<gene>
    <name evidence="1" type="ORF">ACS77_07495</name>
</gene>
<proteinExistence type="predicted"/>
<name>A0A0L1MIN1_PSESX</name>
<dbReference type="EMBL" id="LFQK01000013">
    <property type="protein sequence ID" value="KNH28365.1"/>
    <property type="molecule type" value="Genomic_DNA"/>
</dbReference>
<evidence type="ECO:0000313" key="2">
    <source>
        <dbReference type="Proteomes" id="UP000036955"/>
    </source>
</evidence>
<accession>A0A0L1MIN1</accession>
<dbReference type="Pfam" id="PF11528">
    <property type="entry name" value="DUF3224"/>
    <property type="match status" value="1"/>
</dbReference>
<comment type="caution">
    <text evidence="1">The sequence shown here is derived from an EMBL/GenBank/DDBJ whole genome shotgun (WGS) entry which is preliminary data.</text>
</comment>
<dbReference type="Gene3D" id="2.40.350.10">
    <property type="entry name" value="SO1590-like"/>
    <property type="match status" value="1"/>
</dbReference>
<evidence type="ECO:0000313" key="1">
    <source>
        <dbReference type="EMBL" id="KNH28365.1"/>
    </source>
</evidence>